<dbReference type="Pfam" id="PF18506">
    <property type="entry name" value="RelB-like"/>
    <property type="match status" value="1"/>
</dbReference>
<dbReference type="Proteomes" id="UP001576780">
    <property type="component" value="Unassembled WGS sequence"/>
</dbReference>
<dbReference type="Gene3D" id="1.10.10.1770">
    <property type="entry name" value="Gun4-like"/>
    <property type="match status" value="1"/>
</dbReference>
<evidence type="ECO:0000313" key="2">
    <source>
        <dbReference type="EMBL" id="MFB2835827.1"/>
    </source>
</evidence>
<evidence type="ECO:0000313" key="3">
    <source>
        <dbReference type="Proteomes" id="UP001576780"/>
    </source>
</evidence>
<dbReference type="SUPFAM" id="SSF140869">
    <property type="entry name" value="GUN4-like"/>
    <property type="match status" value="1"/>
</dbReference>
<dbReference type="PANTHER" id="PTHR34800">
    <property type="entry name" value="TETRAPYRROLE-BINDING PROTEIN, CHLOROPLASTIC"/>
    <property type="match status" value="1"/>
</dbReference>
<protein>
    <submittedName>
        <fullName evidence="2">GUN4 domain-containing protein</fullName>
    </submittedName>
</protein>
<proteinExistence type="predicted"/>
<gene>
    <name evidence="2" type="ORF">ACE1CA_14960</name>
</gene>
<name>A0ABV4WL72_9CYAN</name>
<organism evidence="2 3">
    <name type="scientific">Floridaenema evergladense BLCC-F167</name>
    <dbReference type="NCBI Taxonomy" id="3153639"/>
    <lineage>
        <taxon>Bacteria</taxon>
        <taxon>Bacillati</taxon>
        <taxon>Cyanobacteriota</taxon>
        <taxon>Cyanophyceae</taxon>
        <taxon>Oscillatoriophycideae</taxon>
        <taxon>Aerosakkonematales</taxon>
        <taxon>Aerosakkonemataceae</taxon>
        <taxon>Floridanema</taxon>
        <taxon>Floridanema evergladense</taxon>
    </lineage>
</organism>
<comment type="caution">
    <text evidence="2">The sequence shown here is derived from an EMBL/GenBank/DDBJ whole genome shotgun (WGS) entry which is preliminary data.</text>
</comment>
<dbReference type="Pfam" id="PF05419">
    <property type="entry name" value="GUN4"/>
    <property type="match status" value="1"/>
</dbReference>
<reference evidence="2 3" key="1">
    <citation type="submission" date="2024-09" db="EMBL/GenBank/DDBJ databases">
        <title>Floridaenema gen nov. (Aerosakkonemataceae, Aerosakkonematales ord. nov., Cyanobacteria) from benthic tropical and subtropical fresh waters, with the description of four new species.</title>
        <authorList>
            <person name="Moretto J.A."/>
            <person name="Berthold D.E."/>
            <person name="Lefler F.W."/>
            <person name="Huang I.-S."/>
            <person name="Laughinghouse H. IV."/>
        </authorList>
    </citation>
    <scope>NUCLEOTIDE SEQUENCE [LARGE SCALE GENOMIC DNA]</scope>
    <source>
        <strain evidence="2 3">BLCC-F167</strain>
    </source>
</reference>
<accession>A0ABV4WL72</accession>
<dbReference type="InterPro" id="IPR037215">
    <property type="entry name" value="GUN4-like_sf"/>
</dbReference>
<dbReference type="PANTHER" id="PTHR34800:SF1">
    <property type="entry name" value="TETRAPYRROLE-BINDING PROTEIN, CHLOROPLASTIC"/>
    <property type="match status" value="1"/>
</dbReference>
<dbReference type="CDD" id="cd16383">
    <property type="entry name" value="GUN4"/>
    <property type="match status" value="1"/>
</dbReference>
<keyword evidence="3" id="KW-1185">Reference proteome</keyword>
<dbReference type="EMBL" id="JBHFNT010000123">
    <property type="protein sequence ID" value="MFB2835827.1"/>
    <property type="molecule type" value="Genomic_DNA"/>
</dbReference>
<dbReference type="InterPro" id="IPR049537">
    <property type="entry name" value="RelB-like"/>
</dbReference>
<dbReference type="InterPro" id="IPR008629">
    <property type="entry name" value="GUN4-like"/>
</dbReference>
<sequence>MTRYKERYLVDESGKRIGVFLDIADYQKILEELEELESIRAFDKAKAADDEVISFEDAIVEIEPEDDLSSDKGIDYQNLRDLLKAGNWREADQETNRVMLKVAAREKEGWLDVEFINQFPCTDLRTIDRLWVKYSNGRFGFSVQKPILESVGAKPGEWLLWGPEIYKKFCDRVGWYDRKKEEWKSYEDIIFSLNAPVGHLPACVVFGGWWVCGGVGWGGALVVSSLASRLVNCNL</sequence>
<dbReference type="Gene3D" id="1.25.40.620">
    <property type="match status" value="1"/>
</dbReference>
<feature type="domain" description="GUN4-like" evidence="1">
    <location>
        <begin position="70"/>
        <end position="211"/>
    </location>
</feature>
<evidence type="ECO:0000259" key="1">
    <source>
        <dbReference type="Pfam" id="PF05419"/>
    </source>
</evidence>
<dbReference type="RefSeq" id="WP_413278231.1">
    <property type="nucleotide sequence ID" value="NZ_JBHFNT010000123.1"/>
</dbReference>